<dbReference type="InterPro" id="IPR029063">
    <property type="entry name" value="SAM-dependent_MTases_sf"/>
</dbReference>
<evidence type="ECO:0000313" key="8">
    <source>
        <dbReference type="EMBL" id="SVA34521.1"/>
    </source>
</evidence>
<keyword evidence="5" id="KW-0949">S-adenosyl-L-methionine</keyword>
<keyword evidence="3" id="KW-0489">Methyltransferase</keyword>
<keyword evidence="6" id="KW-0680">Restriction system</keyword>
<keyword evidence="4" id="KW-0808">Transferase</keyword>
<comment type="catalytic activity">
    <reaction evidence="7">
        <text>a 2'-deoxycytidine in DNA + S-adenosyl-L-methionine = an N(4)-methyl-2'-deoxycytidine in DNA + S-adenosyl-L-homocysteine + H(+)</text>
        <dbReference type="Rhea" id="RHEA:16857"/>
        <dbReference type="Rhea" id="RHEA-COMP:11369"/>
        <dbReference type="Rhea" id="RHEA-COMP:13674"/>
        <dbReference type="ChEBI" id="CHEBI:15378"/>
        <dbReference type="ChEBI" id="CHEBI:57856"/>
        <dbReference type="ChEBI" id="CHEBI:59789"/>
        <dbReference type="ChEBI" id="CHEBI:85452"/>
        <dbReference type="ChEBI" id="CHEBI:137933"/>
        <dbReference type="EC" id="2.1.1.113"/>
    </reaction>
</comment>
<proteinExistence type="inferred from homology"/>
<accession>A0A381V3I4</accession>
<gene>
    <name evidence="8" type="ORF">METZ01_LOCUS87375</name>
</gene>
<evidence type="ECO:0000256" key="5">
    <source>
        <dbReference type="ARBA" id="ARBA00022691"/>
    </source>
</evidence>
<dbReference type="GO" id="GO:0003677">
    <property type="term" value="F:DNA binding"/>
    <property type="evidence" value="ECO:0007669"/>
    <property type="project" value="InterPro"/>
</dbReference>
<dbReference type="InterPro" id="IPR017985">
    <property type="entry name" value="MeTrfase_CN4_CS"/>
</dbReference>
<dbReference type="GO" id="GO:0009307">
    <property type="term" value="P:DNA restriction-modification system"/>
    <property type="evidence" value="ECO:0007669"/>
    <property type="project" value="UniProtKB-KW"/>
</dbReference>
<comment type="similarity">
    <text evidence="1">Belongs to the N(4)/N(6)-methyltransferase family. N(4) subfamily.</text>
</comment>
<evidence type="ECO:0000256" key="1">
    <source>
        <dbReference type="ARBA" id="ARBA00010203"/>
    </source>
</evidence>
<dbReference type="SUPFAM" id="SSF53335">
    <property type="entry name" value="S-adenosyl-L-methionine-dependent methyltransferases"/>
    <property type="match status" value="1"/>
</dbReference>
<dbReference type="Gene3D" id="3.40.50.150">
    <property type="entry name" value="Vaccinia Virus protein VP39"/>
    <property type="match status" value="1"/>
</dbReference>
<dbReference type="AlphaFoldDB" id="A0A381V3I4"/>
<dbReference type="EMBL" id="UINC01007668">
    <property type="protein sequence ID" value="SVA34521.1"/>
    <property type="molecule type" value="Genomic_DNA"/>
</dbReference>
<evidence type="ECO:0000256" key="4">
    <source>
        <dbReference type="ARBA" id="ARBA00022679"/>
    </source>
</evidence>
<name>A0A381V3I4_9ZZZZ</name>
<dbReference type="EC" id="2.1.1.113" evidence="2"/>
<dbReference type="GO" id="GO:0015667">
    <property type="term" value="F:site-specific DNA-methyltransferase (cytosine-N4-specific) activity"/>
    <property type="evidence" value="ECO:0007669"/>
    <property type="project" value="UniProtKB-EC"/>
</dbReference>
<evidence type="ECO:0000256" key="7">
    <source>
        <dbReference type="ARBA" id="ARBA00049120"/>
    </source>
</evidence>
<evidence type="ECO:0000256" key="2">
    <source>
        <dbReference type="ARBA" id="ARBA00012185"/>
    </source>
</evidence>
<evidence type="ECO:0000256" key="3">
    <source>
        <dbReference type="ARBA" id="ARBA00022603"/>
    </source>
</evidence>
<reference evidence="8" key="1">
    <citation type="submission" date="2018-05" db="EMBL/GenBank/DDBJ databases">
        <authorList>
            <person name="Lanie J.A."/>
            <person name="Ng W.-L."/>
            <person name="Kazmierczak K.M."/>
            <person name="Andrzejewski T.M."/>
            <person name="Davidsen T.M."/>
            <person name="Wayne K.J."/>
            <person name="Tettelin H."/>
            <person name="Glass J.I."/>
            <person name="Rusch D."/>
            <person name="Podicherti R."/>
            <person name="Tsui H.-C.T."/>
            <person name="Winkler M.E."/>
        </authorList>
    </citation>
    <scope>NUCLEOTIDE SEQUENCE</scope>
</reference>
<protein>
    <recommendedName>
        <fullName evidence="2">site-specific DNA-methyltransferase (cytosine-N(4)-specific)</fullName>
        <ecNumber evidence="2">2.1.1.113</ecNumber>
    </recommendedName>
</protein>
<organism evidence="8">
    <name type="scientific">marine metagenome</name>
    <dbReference type="NCBI Taxonomy" id="408172"/>
    <lineage>
        <taxon>unclassified sequences</taxon>
        <taxon>metagenomes</taxon>
        <taxon>ecological metagenomes</taxon>
    </lineage>
</organism>
<evidence type="ECO:0000256" key="6">
    <source>
        <dbReference type="ARBA" id="ARBA00022747"/>
    </source>
</evidence>
<dbReference type="GO" id="GO:0032259">
    <property type="term" value="P:methylation"/>
    <property type="evidence" value="ECO:0007669"/>
    <property type="project" value="UniProtKB-KW"/>
</dbReference>
<dbReference type="PROSITE" id="PS00093">
    <property type="entry name" value="N4_MTASE"/>
    <property type="match status" value="1"/>
</dbReference>
<sequence>MDADQVGLVSSTVSAIKDRIQEGRLSQDIPEFHGRDHWFMEHVQHELAMQREVILEMTGDDTPERLFLDLAFSSVVNRVSNQDSDTRYAAIEKDVPQGRATALLEAKVDSMLPRMAEFSSSATGLTRVELADSRELGFLSDSSIDLLVTSPPYANTYDYYLYHKHRMNWLGLNWKDAMDDEIGSRNKHSSKKEEIGLYSDDMQRSFEHFARVVRPGGHAILVIGDSVIRDVLHKADDIVRNIAEPLGFEWVDCVTYDLGLASKMFSRAFRRSDKEEHIILLRRS</sequence>